<proteinExistence type="predicted"/>
<name>A0ACC2WT02_9TREE</name>
<accession>A0ACC2WT02</accession>
<reference evidence="1" key="1">
    <citation type="submission" date="2023-04" db="EMBL/GenBank/DDBJ databases">
        <title>Draft Genome sequencing of Naganishia species isolated from polar environments using Oxford Nanopore Technology.</title>
        <authorList>
            <person name="Leo P."/>
            <person name="Venkateswaran K."/>
        </authorList>
    </citation>
    <scope>NUCLEOTIDE SEQUENCE</scope>
    <source>
        <strain evidence="1">MNA-CCFEE 5262</strain>
    </source>
</reference>
<sequence length="392" mass="42217">MAIPKPWIALVLFSLVLQTLLWRTSTRLDAVHLVRRDSVEDDGPGTLLGIDYSEWYFGSPKAHRPALFVALVLWAGFLFSTIGITASDFFCPNLATVADRLGLGESTAGVTFLAFGNGSPDVFSTFSALKSNTFALAIGELLGASAFITSIVVGSMALIQPFHVPRWPFLRDVGFFTVAVTILVACLKDGKLTLPETGGLVFLYILYVGIVVGGNWWHSRRKSVQERQGKGLSLPEEEGEPLTADTRPSAQDDLLKPTDALLASRSRSSSVTSQLSLPGTPTTLSHQSTGTLTPHRPLHRPPIDAPRPTFSLLGAIEFRDAINALRKESAAAAAAEQGRQLVDDHEAQLSGQLDDLLGEPSIMADYFGPSSPFPSGHYHSHGHHLSHGRASS</sequence>
<gene>
    <name evidence="1" type="ORF">QFC20_001266</name>
</gene>
<dbReference type="EMBL" id="JASBWS010000007">
    <property type="protein sequence ID" value="KAJ9114894.1"/>
    <property type="molecule type" value="Genomic_DNA"/>
</dbReference>
<evidence type="ECO:0000313" key="2">
    <source>
        <dbReference type="Proteomes" id="UP001230649"/>
    </source>
</evidence>
<dbReference type="Proteomes" id="UP001230649">
    <property type="component" value="Unassembled WGS sequence"/>
</dbReference>
<keyword evidence="2" id="KW-1185">Reference proteome</keyword>
<protein>
    <submittedName>
        <fullName evidence="1">Uncharacterized protein</fullName>
    </submittedName>
</protein>
<comment type="caution">
    <text evidence="1">The sequence shown here is derived from an EMBL/GenBank/DDBJ whole genome shotgun (WGS) entry which is preliminary data.</text>
</comment>
<organism evidence="1 2">
    <name type="scientific">Naganishia adeliensis</name>
    <dbReference type="NCBI Taxonomy" id="92952"/>
    <lineage>
        <taxon>Eukaryota</taxon>
        <taxon>Fungi</taxon>
        <taxon>Dikarya</taxon>
        <taxon>Basidiomycota</taxon>
        <taxon>Agaricomycotina</taxon>
        <taxon>Tremellomycetes</taxon>
        <taxon>Filobasidiales</taxon>
        <taxon>Filobasidiaceae</taxon>
        <taxon>Naganishia</taxon>
    </lineage>
</organism>
<evidence type="ECO:0000313" key="1">
    <source>
        <dbReference type="EMBL" id="KAJ9114894.1"/>
    </source>
</evidence>